<organism evidence="2 3">
    <name type="scientific">Aspergillus terreus</name>
    <dbReference type="NCBI Taxonomy" id="33178"/>
    <lineage>
        <taxon>Eukaryota</taxon>
        <taxon>Fungi</taxon>
        <taxon>Dikarya</taxon>
        <taxon>Ascomycota</taxon>
        <taxon>Pezizomycotina</taxon>
        <taxon>Eurotiomycetes</taxon>
        <taxon>Eurotiomycetidae</taxon>
        <taxon>Eurotiales</taxon>
        <taxon>Aspergillaceae</taxon>
        <taxon>Aspergillus</taxon>
        <taxon>Aspergillus subgen. Circumdati</taxon>
    </lineage>
</organism>
<evidence type="ECO:0000256" key="1">
    <source>
        <dbReference type="SAM" id="MobiDB-lite"/>
    </source>
</evidence>
<gene>
    <name evidence="2" type="ORF">ATEIFO6365_0004034000</name>
</gene>
<dbReference type="Proteomes" id="UP000452235">
    <property type="component" value="Unassembled WGS sequence"/>
</dbReference>
<dbReference type="AlphaFoldDB" id="A0A5M3YNZ2"/>
<proteinExistence type="predicted"/>
<keyword evidence="3" id="KW-1185">Reference proteome</keyword>
<name>A0A5M3YNZ2_ASPTE</name>
<dbReference type="OrthoDB" id="4760831at2759"/>
<comment type="caution">
    <text evidence="2">The sequence shown here is derived from an EMBL/GenBank/DDBJ whole genome shotgun (WGS) entry which is preliminary data.</text>
</comment>
<sequence>MASSSKPLTAYNLRSQQTTKISDFASALKKALDAVTPTTERYRDVCVLSLHWENDQMGVAKLNSDLLKVFKNDYNFKTMSFQIPVIGSYLALQNKLTKWATDWGKKDLLRILVYSGHAEYSGTAVFKWLIAGRANAQGNLVGPRIDWRRISGILENVDGDLVYMFDCCSAATVAMEDGPETIAATGWEQSGTDNVHFSFTQALIDTLKDLNGVPETVAGIYARLFRNAYQNQVGSCPVHVPKKGSPSITIKRKVGKEVEKLQASKATGSNRVLLSVKTRGEVSESDINSWEKWLTTNIPPGILSVDVKVEAVFRGSGLLLVTIPVQLWTMLPAHGVAYSFVAHVTSSNTLPSMTRNLAIRPPPPSGQENRRPVQPSHNQRKSIG</sequence>
<evidence type="ECO:0000313" key="2">
    <source>
        <dbReference type="EMBL" id="GFF15221.1"/>
    </source>
</evidence>
<reference evidence="2 3" key="1">
    <citation type="submission" date="2020-01" db="EMBL/GenBank/DDBJ databases">
        <title>Aspergillus terreus IFO 6365 whole genome shotgun sequence.</title>
        <authorList>
            <person name="Kanamasa S."/>
            <person name="Takahashi H."/>
        </authorList>
    </citation>
    <scope>NUCLEOTIDE SEQUENCE [LARGE SCALE GENOMIC DNA]</scope>
    <source>
        <strain evidence="2 3">IFO 6365</strain>
    </source>
</reference>
<feature type="region of interest" description="Disordered" evidence="1">
    <location>
        <begin position="353"/>
        <end position="384"/>
    </location>
</feature>
<protein>
    <submittedName>
        <fullName evidence="2">Uncharacterized protein</fullName>
    </submittedName>
</protein>
<evidence type="ECO:0000313" key="3">
    <source>
        <dbReference type="Proteomes" id="UP000452235"/>
    </source>
</evidence>
<dbReference type="EMBL" id="BLJY01000004">
    <property type="protein sequence ID" value="GFF15221.1"/>
    <property type="molecule type" value="Genomic_DNA"/>
</dbReference>
<accession>A0A5M3YNZ2</accession>